<name>A0ABV9SBS4_9PSEU</name>
<evidence type="ECO:0000313" key="3">
    <source>
        <dbReference type="Proteomes" id="UP001595859"/>
    </source>
</evidence>
<dbReference type="InterPro" id="IPR000182">
    <property type="entry name" value="GNAT_dom"/>
</dbReference>
<dbReference type="Gene3D" id="3.40.630.30">
    <property type="match status" value="1"/>
</dbReference>
<comment type="caution">
    <text evidence="2">The sequence shown here is derived from an EMBL/GenBank/DDBJ whole genome shotgun (WGS) entry which is preliminary data.</text>
</comment>
<dbReference type="PROSITE" id="PS51186">
    <property type="entry name" value="GNAT"/>
    <property type="match status" value="1"/>
</dbReference>
<evidence type="ECO:0000259" key="1">
    <source>
        <dbReference type="PROSITE" id="PS51186"/>
    </source>
</evidence>
<evidence type="ECO:0000313" key="2">
    <source>
        <dbReference type="EMBL" id="MFC4859205.1"/>
    </source>
</evidence>
<proteinExistence type="predicted"/>
<dbReference type="Pfam" id="PF13673">
    <property type="entry name" value="Acetyltransf_10"/>
    <property type="match status" value="1"/>
</dbReference>
<dbReference type="CDD" id="cd04301">
    <property type="entry name" value="NAT_SF"/>
    <property type="match status" value="1"/>
</dbReference>
<dbReference type="InterPro" id="IPR016181">
    <property type="entry name" value="Acyl_CoA_acyltransferase"/>
</dbReference>
<dbReference type="EMBL" id="JBHSIS010000027">
    <property type="protein sequence ID" value="MFC4859205.1"/>
    <property type="molecule type" value="Genomic_DNA"/>
</dbReference>
<gene>
    <name evidence="2" type="ORF">ACFPCV_37395</name>
</gene>
<reference evidence="3" key="1">
    <citation type="journal article" date="2019" name="Int. J. Syst. Evol. Microbiol.">
        <title>The Global Catalogue of Microorganisms (GCM) 10K type strain sequencing project: providing services to taxonomists for standard genome sequencing and annotation.</title>
        <authorList>
            <consortium name="The Broad Institute Genomics Platform"/>
            <consortium name="The Broad Institute Genome Sequencing Center for Infectious Disease"/>
            <person name="Wu L."/>
            <person name="Ma J."/>
        </authorList>
    </citation>
    <scope>NUCLEOTIDE SEQUENCE [LARGE SCALE GENOMIC DNA]</scope>
    <source>
        <strain evidence="3">ZS-22-S1</strain>
    </source>
</reference>
<dbReference type="RefSeq" id="WP_378062128.1">
    <property type="nucleotide sequence ID" value="NZ_JBHSIS010000027.1"/>
</dbReference>
<organism evidence="2 3">
    <name type="scientific">Actinophytocola glycyrrhizae</name>
    <dbReference type="NCBI Taxonomy" id="2044873"/>
    <lineage>
        <taxon>Bacteria</taxon>
        <taxon>Bacillati</taxon>
        <taxon>Actinomycetota</taxon>
        <taxon>Actinomycetes</taxon>
        <taxon>Pseudonocardiales</taxon>
        <taxon>Pseudonocardiaceae</taxon>
    </lineage>
</organism>
<dbReference type="SUPFAM" id="SSF55729">
    <property type="entry name" value="Acyl-CoA N-acyltransferases (Nat)"/>
    <property type="match status" value="1"/>
</dbReference>
<accession>A0ABV9SBS4</accession>
<keyword evidence="3" id="KW-1185">Reference proteome</keyword>
<protein>
    <submittedName>
        <fullName evidence="2">GNAT family N-acetyltransferase</fullName>
    </submittedName>
</protein>
<feature type="domain" description="N-acetyltransferase" evidence="1">
    <location>
        <begin position="11"/>
        <end position="179"/>
    </location>
</feature>
<sequence>MSIKFTHHDASNTEQILESVIGPVYEESHQDVIADPFYSTTRFIERVRGYIQSPGFALVAAYDADSAVGFAFGYTLPANARWWHGLTTPTPDDLTTETGNRTFALNELMVTPDFQRRGIAHALHDELLRKRPEERATLLVREDNETAQTAYKRWGWKKIGKLQPFADSPNFDAMILPLSNQQLGSGT</sequence>
<dbReference type="Proteomes" id="UP001595859">
    <property type="component" value="Unassembled WGS sequence"/>
</dbReference>